<feature type="domain" description="GGDEF" evidence="4">
    <location>
        <begin position="186"/>
        <end position="316"/>
    </location>
</feature>
<dbReference type="PANTHER" id="PTHR45138">
    <property type="entry name" value="REGULATORY COMPONENTS OF SENSORY TRANSDUCTION SYSTEM"/>
    <property type="match status" value="1"/>
</dbReference>
<dbReference type="PROSITE" id="PS50887">
    <property type="entry name" value="GGDEF"/>
    <property type="match status" value="1"/>
</dbReference>
<sequence length="318" mass="35022">MNEEILSHPDLIWALRNYVMDSGRLLVVEVDGQGLIGESNLAFRSHFSSFKRVRGEPLSRFLGGGRGDTLEIESGLVNRTPVAHVFKSLDGGETYLFHAYPVAQGSLLIGELANAAKSDIIERMGNLAIEMSRLVRDLRKTNHELAMANDLNLELARTDPLTGLANRRYFMERLQTTLAHAQARDHRLSLVMIDLDHFKQVNDRFGHAGGDATLVAFAGLLKSQVRAADLSGRFGGEEFVLYMLDADLRAASEAAGRLRVQMSQLRPLDADFRVTASFGVTELSPGETAETLLIRADDLLYRAKAEGRNRVIAEACGA</sequence>
<evidence type="ECO:0000256" key="1">
    <source>
        <dbReference type="ARBA" id="ARBA00001946"/>
    </source>
</evidence>
<dbReference type="EC" id="2.7.7.65" evidence="2"/>
<gene>
    <name evidence="5" type="ordered locus">Thivi_3461</name>
</gene>
<protein>
    <recommendedName>
        <fullName evidence="2">diguanylate cyclase</fullName>
        <ecNumber evidence="2">2.7.7.65</ecNumber>
    </recommendedName>
</protein>
<evidence type="ECO:0000259" key="4">
    <source>
        <dbReference type="PROSITE" id="PS50887"/>
    </source>
</evidence>
<dbReference type="EMBL" id="CP003154">
    <property type="protein sequence ID" value="AFL75329.1"/>
    <property type="molecule type" value="Genomic_DNA"/>
</dbReference>
<dbReference type="PANTHER" id="PTHR45138:SF9">
    <property type="entry name" value="DIGUANYLATE CYCLASE DGCM-RELATED"/>
    <property type="match status" value="1"/>
</dbReference>
<dbReference type="InterPro" id="IPR000160">
    <property type="entry name" value="GGDEF_dom"/>
</dbReference>
<dbReference type="InterPro" id="IPR043128">
    <property type="entry name" value="Rev_trsase/Diguanyl_cyclase"/>
</dbReference>
<dbReference type="SMART" id="SM00267">
    <property type="entry name" value="GGDEF"/>
    <property type="match status" value="1"/>
</dbReference>
<accession>I3YEB1</accession>
<dbReference type="KEGG" id="tvi:Thivi_3461"/>
<proteinExistence type="predicted"/>
<dbReference type="GO" id="GO:0052621">
    <property type="term" value="F:diguanylate cyclase activity"/>
    <property type="evidence" value="ECO:0007669"/>
    <property type="project" value="UniProtKB-EC"/>
</dbReference>
<dbReference type="RefSeq" id="WP_014779732.1">
    <property type="nucleotide sequence ID" value="NC_018012.1"/>
</dbReference>
<dbReference type="Gene3D" id="3.30.70.270">
    <property type="match status" value="1"/>
</dbReference>
<evidence type="ECO:0000256" key="2">
    <source>
        <dbReference type="ARBA" id="ARBA00012528"/>
    </source>
</evidence>
<evidence type="ECO:0000313" key="6">
    <source>
        <dbReference type="Proteomes" id="UP000006062"/>
    </source>
</evidence>
<dbReference type="FunFam" id="3.30.70.270:FF:000001">
    <property type="entry name" value="Diguanylate cyclase domain protein"/>
    <property type="match status" value="1"/>
</dbReference>
<organism evidence="5 6">
    <name type="scientific">Thiocystis violascens (strain ATCC 17096 / DSM 198 / 6111)</name>
    <name type="common">Chromatium violascens</name>
    <dbReference type="NCBI Taxonomy" id="765911"/>
    <lineage>
        <taxon>Bacteria</taxon>
        <taxon>Pseudomonadati</taxon>
        <taxon>Pseudomonadota</taxon>
        <taxon>Gammaproteobacteria</taxon>
        <taxon>Chromatiales</taxon>
        <taxon>Chromatiaceae</taxon>
        <taxon>Thiocystis</taxon>
    </lineage>
</organism>
<dbReference type="CDD" id="cd01949">
    <property type="entry name" value="GGDEF"/>
    <property type="match status" value="1"/>
</dbReference>
<name>I3YEB1_THIV6</name>
<evidence type="ECO:0000313" key="5">
    <source>
        <dbReference type="EMBL" id="AFL75329.1"/>
    </source>
</evidence>
<dbReference type="eggNOG" id="COG3706">
    <property type="taxonomic scope" value="Bacteria"/>
</dbReference>
<dbReference type="OrthoDB" id="73375at2"/>
<keyword evidence="6" id="KW-1185">Reference proteome</keyword>
<dbReference type="STRING" id="765911.Thivi_3461"/>
<dbReference type="InterPro" id="IPR050469">
    <property type="entry name" value="Diguanylate_Cyclase"/>
</dbReference>
<dbReference type="SUPFAM" id="SSF55073">
    <property type="entry name" value="Nucleotide cyclase"/>
    <property type="match status" value="1"/>
</dbReference>
<dbReference type="InterPro" id="IPR029787">
    <property type="entry name" value="Nucleotide_cyclase"/>
</dbReference>
<dbReference type="AlphaFoldDB" id="I3YEB1"/>
<dbReference type="Pfam" id="PF00990">
    <property type="entry name" value="GGDEF"/>
    <property type="match status" value="1"/>
</dbReference>
<dbReference type="NCBIfam" id="TIGR00254">
    <property type="entry name" value="GGDEF"/>
    <property type="match status" value="1"/>
</dbReference>
<dbReference type="Proteomes" id="UP000006062">
    <property type="component" value="Chromosome"/>
</dbReference>
<comment type="catalytic activity">
    <reaction evidence="3">
        <text>2 GTP = 3',3'-c-di-GMP + 2 diphosphate</text>
        <dbReference type="Rhea" id="RHEA:24898"/>
        <dbReference type="ChEBI" id="CHEBI:33019"/>
        <dbReference type="ChEBI" id="CHEBI:37565"/>
        <dbReference type="ChEBI" id="CHEBI:58805"/>
        <dbReference type="EC" id="2.7.7.65"/>
    </reaction>
</comment>
<comment type="cofactor">
    <cofactor evidence="1">
        <name>Mg(2+)</name>
        <dbReference type="ChEBI" id="CHEBI:18420"/>
    </cofactor>
</comment>
<reference evidence="5 6" key="1">
    <citation type="submission" date="2012-06" db="EMBL/GenBank/DDBJ databases">
        <title>Complete sequence of Thiocystis violascens DSM 198.</title>
        <authorList>
            <consortium name="US DOE Joint Genome Institute"/>
            <person name="Lucas S."/>
            <person name="Han J."/>
            <person name="Lapidus A."/>
            <person name="Cheng J.-F."/>
            <person name="Goodwin L."/>
            <person name="Pitluck S."/>
            <person name="Peters L."/>
            <person name="Ovchinnikova G."/>
            <person name="Teshima H."/>
            <person name="Detter J.C."/>
            <person name="Han C."/>
            <person name="Tapia R."/>
            <person name="Land M."/>
            <person name="Hauser L."/>
            <person name="Kyrpides N."/>
            <person name="Ivanova N."/>
            <person name="Pagani I."/>
            <person name="Vogl K."/>
            <person name="Liu Z."/>
            <person name="Frigaard N.-U."/>
            <person name="Bryant D."/>
            <person name="Woyke T."/>
        </authorList>
    </citation>
    <scope>NUCLEOTIDE SEQUENCE [LARGE SCALE GENOMIC DNA]</scope>
    <source>
        <strain evidence="6">ATCC 17096 / DSM 198 / 6111</strain>
    </source>
</reference>
<evidence type="ECO:0000256" key="3">
    <source>
        <dbReference type="ARBA" id="ARBA00034247"/>
    </source>
</evidence>
<dbReference type="HOGENOM" id="CLU_000445_11_4_6"/>